<protein>
    <submittedName>
        <fullName evidence="1">Uncharacterized protein</fullName>
    </submittedName>
</protein>
<reference evidence="1 2" key="1">
    <citation type="submission" date="2016-04" db="EMBL/GenBank/DDBJ databases">
        <title>The genome of Intoshia linei affirms orthonectids as highly simplified spiralians.</title>
        <authorList>
            <person name="Mikhailov K.V."/>
            <person name="Slusarev G.S."/>
            <person name="Nikitin M.A."/>
            <person name="Logacheva M.D."/>
            <person name="Penin A."/>
            <person name="Aleoshin V."/>
            <person name="Panchin Y.V."/>
        </authorList>
    </citation>
    <scope>NUCLEOTIDE SEQUENCE [LARGE SCALE GENOMIC DNA]</scope>
    <source>
        <strain evidence="1">Intl2013</strain>
        <tissue evidence="1">Whole animal</tissue>
    </source>
</reference>
<evidence type="ECO:0000313" key="1">
    <source>
        <dbReference type="EMBL" id="OAF69287.1"/>
    </source>
</evidence>
<name>A0A177B4S3_9BILA</name>
<proteinExistence type="predicted"/>
<sequence>MVSLIRGYWRLTKSNGSICALVRGDITANAVRMGKFKNESITISFTSEDVSVRCDRSIIFFKASGNLFPSKYSYIALKFKTKKVGFDQIVKLEEAILKLGPNYIYLPKQIFYQQTNQQETYSCNISVSLKRHYTIGNIYIKEINVERIKIWINVNDHKLVAKSSI</sequence>
<dbReference type="Proteomes" id="UP000078046">
    <property type="component" value="Unassembled WGS sequence"/>
</dbReference>
<accession>A0A177B4S3</accession>
<dbReference type="EMBL" id="LWCA01000307">
    <property type="protein sequence ID" value="OAF69287.1"/>
    <property type="molecule type" value="Genomic_DNA"/>
</dbReference>
<evidence type="ECO:0000313" key="2">
    <source>
        <dbReference type="Proteomes" id="UP000078046"/>
    </source>
</evidence>
<keyword evidence="2" id="KW-1185">Reference proteome</keyword>
<comment type="caution">
    <text evidence="1">The sequence shown here is derived from an EMBL/GenBank/DDBJ whole genome shotgun (WGS) entry which is preliminary data.</text>
</comment>
<gene>
    <name evidence="1" type="ORF">A3Q56_02918</name>
</gene>
<organism evidence="1 2">
    <name type="scientific">Intoshia linei</name>
    <dbReference type="NCBI Taxonomy" id="1819745"/>
    <lineage>
        <taxon>Eukaryota</taxon>
        <taxon>Metazoa</taxon>
        <taxon>Spiralia</taxon>
        <taxon>Lophotrochozoa</taxon>
        <taxon>Mesozoa</taxon>
        <taxon>Orthonectida</taxon>
        <taxon>Rhopaluridae</taxon>
        <taxon>Intoshia</taxon>
    </lineage>
</organism>
<dbReference type="AlphaFoldDB" id="A0A177B4S3"/>